<evidence type="ECO:0000313" key="2">
    <source>
        <dbReference type="EMBL" id="VDD65090.1"/>
    </source>
</evidence>
<keyword evidence="1" id="KW-0812">Transmembrane</keyword>
<accession>A0A3P6GHN9</accession>
<organism evidence="2">
    <name type="scientific">Brassica oleracea</name>
    <name type="common">Wild cabbage</name>
    <dbReference type="NCBI Taxonomy" id="3712"/>
    <lineage>
        <taxon>Eukaryota</taxon>
        <taxon>Viridiplantae</taxon>
        <taxon>Streptophyta</taxon>
        <taxon>Embryophyta</taxon>
        <taxon>Tracheophyta</taxon>
        <taxon>Spermatophyta</taxon>
        <taxon>Magnoliopsida</taxon>
        <taxon>eudicotyledons</taxon>
        <taxon>Gunneridae</taxon>
        <taxon>Pentapetalae</taxon>
        <taxon>rosids</taxon>
        <taxon>malvids</taxon>
        <taxon>Brassicales</taxon>
        <taxon>Brassicaceae</taxon>
        <taxon>Brassiceae</taxon>
        <taxon>Brassica</taxon>
    </lineage>
</organism>
<sequence>MLKGAGCSVICMLMGQVCFLLWFTFIFFVVYIMRVIAVLGNLFGVLEL</sequence>
<evidence type="ECO:0000256" key="1">
    <source>
        <dbReference type="SAM" id="Phobius"/>
    </source>
</evidence>
<feature type="transmembrane region" description="Helical" evidence="1">
    <location>
        <begin position="20"/>
        <end position="46"/>
    </location>
</feature>
<keyword evidence="1" id="KW-0472">Membrane</keyword>
<dbReference type="EMBL" id="LR031888">
    <property type="protein sequence ID" value="VDD65090.1"/>
    <property type="molecule type" value="Genomic_DNA"/>
</dbReference>
<protein>
    <submittedName>
        <fullName evidence="2">Uncharacterized protein</fullName>
    </submittedName>
</protein>
<keyword evidence="1" id="KW-1133">Transmembrane helix</keyword>
<dbReference type="AlphaFoldDB" id="A0A3P6GHN9"/>
<gene>
    <name evidence="2" type="ORF">BOLSC28T60318H</name>
</gene>
<name>A0A3P6GHN9_BRAOL</name>
<proteinExistence type="predicted"/>
<reference evidence="2" key="1">
    <citation type="submission" date="2018-11" db="EMBL/GenBank/DDBJ databases">
        <authorList>
            <consortium name="Genoscope - CEA"/>
            <person name="William W."/>
        </authorList>
    </citation>
    <scope>NUCLEOTIDE SEQUENCE</scope>
</reference>